<sequence length="251" mass="28317">MGIKIGSDPAGYYDSVGSNLHKINRNRVGTLLIDRIQHHKRIVWIYPMDAGMAATIGADNASTSPREAEDSAPKGASNRQQPYWYRGNADNPATRDDERDDMVPRGLVGTGKGSDVIINFSPENIKAKKVFDRSPDTVLFHELVHTFRIFQGLRNPVPTENIKWMNEEEWLAVVITNVYMSAAGSTRLRGGYGDYDQRLEAPEDTSSGFLTSENLKIFDKLSPFWGPVFSDLAFVIVARFNPFREYLRLRM</sequence>
<name>A0A512NRJ0_9HYPH</name>
<comment type="caution">
    <text evidence="2">The sequence shown here is derived from an EMBL/GenBank/DDBJ whole genome shotgun (WGS) entry which is preliminary data.</text>
</comment>
<gene>
    <name evidence="2" type="ORF">RSO01_86980</name>
</gene>
<evidence type="ECO:0000313" key="2">
    <source>
        <dbReference type="EMBL" id="GEP61532.1"/>
    </source>
</evidence>
<evidence type="ECO:0000256" key="1">
    <source>
        <dbReference type="SAM" id="MobiDB-lite"/>
    </source>
</evidence>
<feature type="compositionally biased region" description="Basic and acidic residues" evidence="1">
    <location>
        <begin position="93"/>
        <end position="103"/>
    </location>
</feature>
<dbReference type="Proteomes" id="UP000321058">
    <property type="component" value="Unassembled WGS sequence"/>
</dbReference>
<dbReference type="OrthoDB" id="7375251at2"/>
<proteinExistence type="predicted"/>
<dbReference type="InterPro" id="IPR028208">
    <property type="entry name" value="Effector_pro_NleD-like"/>
</dbReference>
<dbReference type="RefSeq" id="WP_147156821.1">
    <property type="nucleotide sequence ID" value="NZ_BKAJ01000231.1"/>
</dbReference>
<accession>A0A512NRJ0</accession>
<keyword evidence="3" id="KW-1185">Reference proteome</keyword>
<organism evidence="2 3">
    <name type="scientific">Reyranella soli</name>
    <dbReference type="NCBI Taxonomy" id="1230389"/>
    <lineage>
        <taxon>Bacteria</taxon>
        <taxon>Pseudomonadati</taxon>
        <taxon>Pseudomonadota</taxon>
        <taxon>Alphaproteobacteria</taxon>
        <taxon>Hyphomicrobiales</taxon>
        <taxon>Reyranellaceae</taxon>
        <taxon>Reyranella</taxon>
    </lineage>
</organism>
<reference evidence="2 3" key="1">
    <citation type="submission" date="2019-07" db="EMBL/GenBank/DDBJ databases">
        <title>Whole genome shotgun sequence of Reyranella soli NBRC 108950.</title>
        <authorList>
            <person name="Hosoyama A."/>
            <person name="Uohara A."/>
            <person name="Ohji S."/>
            <person name="Ichikawa N."/>
        </authorList>
    </citation>
    <scope>NUCLEOTIDE SEQUENCE [LARGE SCALE GENOMIC DNA]</scope>
    <source>
        <strain evidence="2 3">NBRC 108950</strain>
    </source>
</reference>
<dbReference type="AlphaFoldDB" id="A0A512NRJ0"/>
<evidence type="ECO:0000313" key="3">
    <source>
        <dbReference type="Proteomes" id="UP000321058"/>
    </source>
</evidence>
<protein>
    <submittedName>
        <fullName evidence="2">Uncharacterized protein</fullName>
    </submittedName>
</protein>
<feature type="region of interest" description="Disordered" evidence="1">
    <location>
        <begin position="60"/>
        <end position="106"/>
    </location>
</feature>
<dbReference type="Pfam" id="PF14891">
    <property type="entry name" value="Peptidase_M91"/>
    <property type="match status" value="1"/>
</dbReference>
<dbReference type="EMBL" id="BKAJ01000231">
    <property type="protein sequence ID" value="GEP61532.1"/>
    <property type="molecule type" value="Genomic_DNA"/>
</dbReference>